<keyword evidence="4" id="KW-0964">Secreted</keyword>
<evidence type="ECO:0000256" key="6">
    <source>
        <dbReference type="ARBA" id="ARBA00023295"/>
    </source>
</evidence>
<name>A0AAV3NK34_LITER</name>
<accession>A0AAV3NK34</accession>
<proteinExistence type="inferred from homology"/>
<evidence type="ECO:0000256" key="2">
    <source>
        <dbReference type="ARBA" id="ARBA00008834"/>
    </source>
</evidence>
<evidence type="ECO:0000313" key="11">
    <source>
        <dbReference type="EMBL" id="GAA0139277.1"/>
    </source>
</evidence>
<evidence type="ECO:0000256" key="4">
    <source>
        <dbReference type="ARBA" id="ARBA00022525"/>
    </source>
</evidence>
<evidence type="ECO:0000256" key="8">
    <source>
        <dbReference type="PROSITE-ProRule" id="PRU10052"/>
    </source>
</evidence>
<dbReference type="FunFam" id="2.160.20.10:FF:000004">
    <property type="entry name" value="Pectin lyase-like superfamily protein"/>
    <property type="match status" value="1"/>
</dbReference>
<evidence type="ECO:0000256" key="7">
    <source>
        <dbReference type="ARBA" id="ARBA00023316"/>
    </source>
</evidence>
<keyword evidence="10" id="KW-0732">Signal</keyword>
<comment type="caution">
    <text evidence="11">The sequence shown here is derived from an EMBL/GenBank/DDBJ whole genome shotgun (WGS) entry which is preliminary data.</text>
</comment>
<dbReference type="PROSITE" id="PS00502">
    <property type="entry name" value="POLYGALACTURONASE"/>
    <property type="match status" value="1"/>
</dbReference>
<organism evidence="11 12">
    <name type="scientific">Lithospermum erythrorhizon</name>
    <name type="common">Purple gromwell</name>
    <name type="synonym">Lithospermum officinale var. erythrorhizon</name>
    <dbReference type="NCBI Taxonomy" id="34254"/>
    <lineage>
        <taxon>Eukaryota</taxon>
        <taxon>Viridiplantae</taxon>
        <taxon>Streptophyta</taxon>
        <taxon>Embryophyta</taxon>
        <taxon>Tracheophyta</taxon>
        <taxon>Spermatophyta</taxon>
        <taxon>Magnoliopsida</taxon>
        <taxon>eudicotyledons</taxon>
        <taxon>Gunneridae</taxon>
        <taxon>Pentapetalae</taxon>
        <taxon>asterids</taxon>
        <taxon>lamiids</taxon>
        <taxon>Boraginales</taxon>
        <taxon>Boraginaceae</taxon>
        <taxon>Boraginoideae</taxon>
        <taxon>Lithospermeae</taxon>
        <taxon>Lithospermum</taxon>
    </lineage>
</organism>
<dbReference type="Pfam" id="PF00295">
    <property type="entry name" value="Glyco_hydro_28"/>
    <property type="match status" value="1"/>
</dbReference>
<dbReference type="GO" id="GO:0071555">
    <property type="term" value="P:cell wall organization"/>
    <property type="evidence" value="ECO:0007669"/>
    <property type="project" value="UniProtKB-KW"/>
</dbReference>
<evidence type="ECO:0000256" key="3">
    <source>
        <dbReference type="ARBA" id="ARBA00022512"/>
    </source>
</evidence>
<feature type="chain" id="PRO_5043674346" evidence="10">
    <location>
        <begin position="27"/>
        <end position="416"/>
    </location>
</feature>
<comment type="subcellular location">
    <subcellularLocation>
        <location evidence="1">Secreted</location>
        <location evidence="1">Cell wall</location>
    </subcellularLocation>
</comment>
<dbReference type="PANTHER" id="PTHR31375">
    <property type="match status" value="1"/>
</dbReference>
<keyword evidence="3" id="KW-0134">Cell wall</keyword>
<dbReference type="Gene3D" id="2.160.20.10">
    <property type="entry name" value="Single-stranded right-handed beta-helix, Pectin lyase-like"/>
    <property type="match status" value="1"/>
</dbReference>
<dbReference type="SUPFAM" id="SSF51126">
    <property type="entry name" value="Pectin lyase-like"/>
    <property type="match status" value="1"/>
</dbReference>
<gene>
    <name evidence="11" type="ORF">LIER_35057</name>
</gene>
<feature type="active site" evidence="8">
    <location>
        <position position="257"/>
    </location>
</feature>
<dbReference type="InterPro" id="IPR006626">
    <property type="entry name" value="PbH1"/>
</dbReference>
<dbReference type="InterPro" id="IPR000743">
    <property type="entry name" value="Glyco_hydro_28"/>
</dbReference>
<dbReference type="InterPro" id="IPR012334">
    <property type="entry name" value="Pectin_lyas_fold"/>
</dbReference>
<evidence type="ECO:0000313" key="12">
    <source>
        <dbReference type="Proteomes" id="UP001454036"/>
    </source>
</evidence>
<keyword evidence="5 9" id="KW-0378">Hydrolase</keyword>
<dbReference type="InterPro" id="IPR011050">
    <property type="entry name" value="Pectin_lyase_fold/virulence"/>
</dbReference>
<keyword evidence="7" id="KW-0961">Cell wall biogenesis/degradation</keyword>
<dbReference type="GO" id="GO:0004650">
    <property type="term" value="F:polygalacturonase activity"/>
    <property type="evidence" value="ECO:0007669"/>
    <property type="project" value="InterPro"/>
</dbReference>
<evidence type="ECO:0000256" key="1">
    <source>
        <dbReference type="ARBA" id="ARBA00004191"/>
    </source>
</evidence>
<dbReference type="AlphaFoldDB" id="A0AAV3NK34"/>
<dbReference type="EMBL" id="BAABME010015080">
    <property type="protein sequence ID" value="GAA0139277.1"/>
    <property type="molecule type" value="Genomic_DNA"/>
</dbReference>
<dbReference type="GO" id="GO:0005975">
    <property type="term" value="P:carbohydrate metabolic process"/>
    <property type="evidence" value="ECO:0007669"/>
    <property type="project" value="InterPro"/>
</dbReference>
<sequence length="416" mass="45059">MASFLSFVVLAGGLFFLSLHMFAVSAQFYVESSSPAKKIFNVLSSGANPDGKTDNSEAFKKAFYAACQWINLKGQNVVLIPSGNFMVNHVSFVGPCKSPIVFSLQGVLKAPSNPALFFSDTWIGFRYINGLVIEGGGTIDGQGAFAWPYNDCKRNPKCKTLPASLRFDFVNNGKLQNLRSINSKNVHLTLFACHNFDITNVKLTAPNDSPNTDGIKIGASTNIKISHSIIGTGDDCIAMISGSENIDIFDVLCGPGHGISIGSLGNNIEKEFVKGINVRNCTFISTQNGVRIKTRPSSFPSFVSNVSFSGITMKDVNNPLIIDQQYSPNAEWFYQEKLNAGGVMINNVKFEDIRGTSTSEIAIKLHCSAEFPCQNVKLGNINLAYTGSTRNIKQTTSSCVNVKGQPFGRIQPPGCL</sequence>
<comment type="similarity">
    <text evidence="2 9">Belongs to the glycosyl hydrolase 28 family.</text>
</comment>
<keyword evidence="6 9" id="KW-0326">Glycosidase</keyword>
<dbReference type="Proteomes" id="UP001454036">
    <property type="component" value="Unassembled WGS sequence"/>
</dbReference>
<evidence type="ECO:0000256" key="9">
    <source>
        <dbReference type="RuleBase" id="RU361169"/>
    </source>
</evidence>
<evidence type="ECO:0000256" key="5">
    <source>
        <dbReference type="ARBA" id="ARBA00022801"/>
    </source>
</evidence>
<feature type="signal peptide" evidence="10">
    <location>
        <begin position="1"/>
        <end position="26"/>
    </location>
</feature>
<dbReference type="SMART" id="SM00710">
    <property type="entry name" value="PbH1"/>
    <property type="match status" value="6"/>
</dbReference>
<evidence type="ECO:0000256" key="10">
    <source>
        <dbReference type="SAM" id="SignalP"/>
    </source>
</evidence>
<keyword evidence="12" id="KW-1185">Reference proteome</keyword>
<reference evidence="11 12" key="1">
    <citation type="submission" date="2024-01" db="EMBL/GenBank/DDBJ databases">
        <title>The complete chloroplast genome sequence of Lithospermum erythrorhizon: insights into the phylogenetic relationship among Boraginaceae species and the maternal lineages of purple gromwells.</title>
        <authorList>
            <person name="Okada T."/>
            <person name="Watanabe K."/>
        </authorList>
    </citation>
    <scope>NUCLEOTIDE SEQUENCE [LARGE SCALE GENOMIC DNA]</scope>
</reference>
<protein>
    <submittedName>
        <fullName evidence="11">Uncharacterized protein</fullName>
    </submittedName>
</protein>